<dbReference type="OrthoDB" id="9805774at2"/>
<dbReference type="InterPro" id="IPR000843">
    <property type="entry name" value="HTH_LacI"/>
</dbReference>
<evidence type="ECO:0000259" key="4">
    <source>
        <dbReference type="PROSITE" id="PS50932"/>
    </source>
</evidence>
<dbReference type="InterPro" id="IPR010982">
    <property type="entry name" value="Lambda_DNA-bd_dom_sf"/>
</dbReference>
<dbReference type="Gene3D" id="3.40.50.2300">
    <property type="match status" value="2"/>
</dbReference>
<name>A0A1H3BRV5_9RHOB</name>
<proteinExistence type="predicted"/>
<dbReference type="CDD" id="cd06307">
    <property type="entry name" value="PBP1_sugar_binding"/>
    <property type="match status" value="1"/>
</dbReference>
<dbReference type="InterPro" id="IPR025997">
    <property type="entry name" value="SBP_2_dom"/>
</dbReference>
<evidence type="ECO:0000256" key="1">
    <source>
        <dbReference type="ARBA" id="ARBA00023015"/>
    </source>
</evidence>
<dbReference type="GO" id="GO:0000976">
    <property type="term" value="F:transcription cis-regulatory region binding"/>
    <property type="evidence" value="ECO:0007669"/>
    <property type="project" value="TreeGrafter"/>
</dbReference>
<dbReference type="EMBL" id="FNMZ01000005">
    <property type="protein sequence ID" value="SDX44653.1"/>
    <property type="molecule type" value="Genomic_DNA"/>
</dbReference>
<organism evidence="5 6">
    <name type="scientific">Albimonas donghaensis</name>
    <dbReference type="NCBI Taxonomy" id="356660"/>
    <lineage>
        <taxon>Bacteria</taxon>
        <taxon>Pseudomonadati</taxon>
        <taxon>Pseudomonadota</taxon>
        <taxon>Alphaproteobacteria</taxon>
        <taxon>Rhodobacterales</taxon>
        <taxon>Paracoccaceae</taxon>
        <taxon>Albimonas</taxon>
    </lineage>
</organism>
<keyword evidence="1" id="KW-0805">Transcription regulation</keyword>
<dbReference type="PROSITE" id="PS50932">
    <property type="entry name" value="HTH_LACI_2"/>
    <property type="match status" value="1"/>
</dbReference>
<dbReference type="STRING" id="356660.SAMN05444336_105133"/>
<evidence type="ECO:0000256" key="2">
    <source>
        <dbReference type="ARBA" id="ARBA00023125"/>
    </source>
</evidence>
<evidence type="ECO:0000313" key="6">
    <source>
        <dbReference type="Proteomes" id="UP000199118"/>
    </source>
</evidence>
<reference evidence="5 6" key="1">
    <citation type="submission" date="2016-10" db="EMBL/GenBank/DDBJ databases">
        <authorList>
            <person name="de Groot N.N."/>
        </authorList>
    </citation>
    <scope>NUCLEOTIDE SEQUENCE [LARGE SCALE GENOMIC DNA]</scope>
    <source>
        <strain evidence="5 6">DSM 17890</strain>
    </source>
</reference>
<dbReference type="Gene3D" id="1.10.260.40">
    <property type="entry name" value="lambda repressor-like DNA-binding domains"/>
    <property type="match status" value="1"/>
</dbReference>
<keyword evidence="2" id="KW-0238">DNA-binding</keyword>
<dbReference type="GO" id="GO:0003700">
    <property type="term" value="F:DNA-binding transcription factor activity"/>
    <property type="evidence" value="ECO:0007669"/>
    <property type="project" value="TreeGrafter"/>
</dbReference>
<dbReference type="PRINTS" id="PR00036">
    <property type="entry name" value="HTHLACI"/>
</dbReference>
<dbReference type="Proteomes" id="UP000199118">
    <property type="component" value="Unassembled WGS sequence"/>
</dbReference>
<dbReference type="SMART" id="SM00354">
    <property type="entry name" value="HTH_LACI"/>
    <property type="match status" value="1"/>
</dbReference>
<keyword evidence="3" id="KW-0804">Transcription</keyword>
<evidence type="ECO:0000256" key="3">
    <source>
        <dbReference type="ARBA" id="ARBA00023163"/>
    </source>
</evidence>
<dbReference type="InterPro" id="IPR028082">
    <property type="entry name" value="Peripla_BP_I"/>
</dbReference>
<dbReference type="CDD" id="cd01392">
    <property type="entry name" value="HTH_LacI"/>
    <property type="match status" value="1"/>
</dbReference>
<dbReference type="PANTHER" id="PTHR30146">
    <property type="entry name" value="LACI-RELATED TRANSCRIPTIONAL REPRESSOR"/>
    <property type="match status" value="1"/>
</dbReference>
<dbReference type="RefSeq" id="WP_092683172.1">
    <property type="nucleotide sequence ID" value="NZ_FNMZ01000005.1"/>
</dbReference>
<keyword evidence="6" id="KW-1185">Reference proteome</keyword>
<dbReference type="SUPFAM" id="SSF53822">
    <property type="entry name" value="Periplasmic binding protein-like I"/>
    <property type="match status" value="1"/>
</dbReference>
<protein>
    <submittedName>
        <fullName evidence="5">Transcriptional regulator, LacI family</fullName>
    </submittedName>
</protein>
<sequence>MRPTTKDLARAAGVSLATVDRVLNDRPGVRAGTIERVNQAIRELGFVRDISAANLARKRDYRFLFVLPDTEGRFMSGVVGRIDEANRAFALERVHADVLRIPETDAHAIAAVLDGLKAGAGTGAVDGVAIMAPASPQVRDAIDRLRRRGVSVVAFISKQPNAERSRFIGIDNRAAGRTAARLMGRFCGPGAAGALLVVCETMQLLDNLERRLGFDQVINGVFPGLGVSPSLETWGDPERTRATLAQALANAPDLRGVYVMSSEAERVLDPLAEMVDLSRLVIVAHERTDYTEAALRAGAADAVITQDSGHLVRSALRVLRASVDARDPLESQETVRIEILVQDNL</sequence>
<evidence type="ECO:0000313" key="5">
    <source>
        <dbReference type="EMBL" id="SDX44653.1"/>
    </source>
</evidence>
<dbReference type="PANTHER" id="PTHR30146:SF152">
    <property type="entry name" value="TRANSCRIPTIONAL REGULATORY PROTEIN"/>
    <property type="match status" value="1"/>
</dbReference>
<dbReference type="Pfam" id="PF13407">
    <property type="entry name" value="Peripla_BP_4"/>
    <property type="match status" value="1"/>
</dbReference>
<dbReference type="SUPFAM" id="SSF47413">
    <property type="entry name" value="lambda repressor-like DNA-binding domains"/>
    <property type="match status" value="1"/>
</dbReference>
<dbReference type="AlphaFoldDB" id="A0A1H3BRV5"/>
<accession>A0A1H3BRV5</accession>
<dbReference type="Pfam" id="PF00356">
    <property type="entry name" value="LacI"/>
    <property type="match status" value="1"/>
</dbReference>
<gene>
    <name evidence="5" type="ORF">SAMN05444336_105133</name>
</gene>
<feature type="domain" description="HTH lacI-type" evidence="4">
    <location>
        <begin position="3"/>
        <end position="57"/>
    </location>
</feature>